<organism evidence="2">
    <name type="scientific">marine metagenome</name>
    <dbReference type="NCBI Taxonomy" id="408172"/>
    <lineage>
        <taxon>unclassified sequences</taxon>
        <taxon>metagenomes</taxon>
        <taxon>ecological metagenomes</taxon>
    </lineage>
</organism>
<proteinExistence type="predicted"/>
<protein>
    <submittedName>
        <fullName evidence="2">Uncharacterized protein</fullName>
    </submittedName>
</protein>
<feature type="region of interest" description="Disordered" evidence="1">
    <location>
        <begin position="107"/>
        <end position="131"/>
    </location>
</feature>
<evidence type="ECO:0000313" key="2">
    <source>
        <dbReference type="EMBL" id="SVB93012.1"/>
    </source>
</evidence>
<accession>A0A382I105</accession>
<name>A0A382I105_9ZZZZ</name>
<gene>
    <name evidence="2" type="ORF">METZ01_LOCUS245866</name>
</gene>
<dbReference type="EMBL" id="UINC01064389">
    <property type="protein sequence ID" value="SVB93012.1"/>
    <property type="molecule type" value="Genomic_DNA"/>
</dbReference>
<reference evidence="2" key="1">
    <citation type="submission" date="2018-05" db="EMBL/GenBank/DDBJ databases">
        <authorList>
            <person name="Lanie J.A."/>
            <person name="Ng W.-L."/>
            <person name="Kazmierczak K.M."/>
            <person name="Andrzejewski T.M."/>
            <person name="Davidsen T.M."/>
            <person name="Wayne K.J."/>
            <person name="Tettelin H."/>
            <person name="Glass J.I."/>
            <person name="Rusch D."/>
            <person name="Podicherti R."/>
            <person name="Tsui H.-C.T."/>
            <person name="Winkler M.E."/>
        </authorList>
    </citation>
    <scope>NUCLEOTIDE SEQUENCE</scope>
</reference>
<evidence type="ECO:0000256" key="1">
    <source>
        <dbReference type="SAM" id="MobiDB-lite"/>
    </source>
</evidence>
<dbReference type="AlphaFoldDB" id="A0A382I105"/>
<sequence>MSDNGSTRIRVILRWIQIKDNKEAAWDDEGEFRFRSKVTTNGQEHELEFPEQGYWAISDHPSRNKVEKIDKTLYDGKTSSSMVVELSGRELDKMSADDHLEDYRREYTGDPASWVGRHQPTDEGSEDPENLSDWRVCYDIELA</sequence>